<feature type="domain" description="Disease resistance R13L4/SHOC-2-like LRR" evidence="5">
    <location>
        <begin position="552"/>
        <end position="927"/>
    </location>
</feature>
<protein>
    <submittedName>
        <fullName evidence="6">Uncharacterized protein</fullName>
    </submittedName>
</protein>
<name>A0ABC9FGY4_9POAL</name>
<dbReference type="GO" id="GO:0042742">
    <property type="term" value="P:defense response to bacterium"/>
    <property type="evidence" value="ECO:0007669"/>
    <property type="project" value="UniProtKB-ARBA"/>
</dbReference>
<dbReference type="Gene3D" id="1.20.5.4130">
    <property type="match status" value="1"/>
</dbReference>
<dbReference type="PANTHER" id="PTHR23155">
    <property type="entry name" value="DISEASE RESISTANCE PROTEIN RP"/>
    <property type="match status" value="1"/>
</dbReference>
<keyword evidence="2" id="KW-0611">Plant defense</keyword>
<dbReference type="PANTHER" id="PTHR23155:SF1122">
    <property type="entry name" value="NB-ARC DOMAIN CONTAINING PROTEIN, EXPRESSED"/>
    <property type="match status" value="1"/>
</dbReference>
<dbReference type="PRINTS" id="PR00364">
    <property type="entry name" value="DISEASERSIST"/>
</dbReference>
<organism evidence="6 7">
    <name type="scientific">Urochloa decumbens</name>
    <dbReference type="NCBI Taxonomy" id="240449"/>
    <lineage>
        <taxon>Eukaryota</taxon>
        <taxon>Viridiplantae</taxon>
        <taxon>Streptophyta</taxon>
        <taxon>Embryophyta</taxon>
        <taxon>Tracheophyta</taxon>
        <taxon>Spermatophyta</taxon>
        <taxon>Magnoliopsida</taxon>
        <taxon>Liliopsida</taxon>
        <taxon>Poales</taxon>
        <taxon>Poaceae</taxon>
        <taxon>PACMAD clade</taxon>
        <taxon>Panicoideae</taxon>
        <taxon>Panicodae</taxon>
        <taxon>Paniceae</taxon>
        <taxon>Melinidinae</taxon>
        <taxon>Urochloa</taxon>
    </lineage>
</organism>
<dbReference type="SUPFAM" id="SSF52058">
    <property type="entry name" value="L domain-like"/>
    <property type="match status" value="1"/>
</dbReference>
<dbReference type="InterPro" id="IPR027417">
    <property type="entry name" value="P-loop_NTPase"/>
</dbReference>
<reference evidence="7" key="1">
    <citation type="submission" date="2024-06" db="EMBL/GenBank/DDBJ databases">
        <authorList>
            <person name="Ryan C."/>
        </authorList>
    </citation>
    <scope>NUCLEOTIDE SEQUENCE [LARGE SCALE GENOMIC DNA]</scope>
</reference>
<dbReference type="GO" id="GO:0009626">
    <property type="term" value="P:plant-type hypersensitive response"/>
    <property type="evidence" value="ECO:0007669"/>
    <property type="project" value="UniProtKB-ARBA"/>
</dbReference>
<gene>
    <name evidence="6" type="ORF">URODEC1_LOCUS105466</name>
</gene>
<evidence type="ECO:0000256" key="2">
    <source>
        <dbReference type="ARBA" id="ARBA00022821"/>
    </source>
</evidence>
<dbReference type="InterPro" id="IPR036388">
    <property type="entry name" value="WH-like_DNA-bd_sf"/>
</dbReference>
<evidence type="ECO:0000313" key="7">
    <source>
        <dbReference type="Proteomes" id="UP001497457"/>
    </source>
</evidence>
<dbReference type="SUPFAM" id="SSF52540">
    <property type="entry name" value="P-loop containing nucleoside triphosphate hydrolases"/>
    <property type="match status" value="1"/>
</dbReference>
<dbReference type="InterPro" id="IPR044974">
    <property type="entry name" value="Disease_R_plants"/>
</dbReference>
<dbReference type="AlphaFoldDB" id="A0ABC9FGY4"/>
<evidence type="ECO:0000313" key="6">
    <source>
        <dbReference type="EMBL" id="CAL5074956.1"/>
    </source>
</evidence>
<proteinExistence type="predicted"/>
<keyword evidence="1" id="KW-0677">Repeat</keyword>
<dbReference type="Pfam" id="PF23559">
    <property type="entry name" value="WHD_DRP"/>
    <property type="match status" value="1"/>
</dbReference>
<dbReference type="InterPro" id="IPR032675">
    <property type="entry name" value="LRR_dom_sf"/>
</dbReference>
<dbReference type="InterPro" id="IPR058922">
    <property type="entry name" value="WHD_DRP"/>
</dbReference>
<dbReference type="Gene3D" id="3.40.50.300">
    <property type="entry name" value="P-loop containing nucleotide triphosphate hydrolases"/>
    <property type="match status" value="1"/>
</dbReference>
<dbReference type="EMBL" id="OZ075116">
    <property type="protein sequence ID" value="CAL5074956.1"/>
    <property type="molecule type" value="Genomic_DNA"/>
</dbReference>
<evidence type="ECO:0000259" key="5">
    <source>
        <dbReference type="Pfam" id="PF23598"/>
    </source>
</evidence>
<dbReference type="Pfam" id="PF23598">
    <property type="entry name" value="LRR_14"/>
    <property type="match status" value="1"/>
</dbReference>
<dbReference type="GO" id="GO:0002758">
    <property type="term" value="P:innate immune response-activating signaling pathway"/>
    <property type="evidence" value="ECO:0007669"/>
    <property type="project" value="UniProtKB-ARBA"/>
</dbReference>
<reference evidence="6 7" key="2">
    <citation type="submission" date="2024-10" db="EMBL/GenBank/DDBJ databases">
        <authorList>
            <person name="Ryan C."/>
        </authorList>
    </citation>
    <scope>NUCLEOTIDE SEQUENCE [LARGE SCALE GENOMIC DNA]</scope>
</reference>
<dbReference type="FunFam" id="1.10.10.10:FF:000322">
    <property type="entry name" value="Probable disease resistance protein At1g63360"/>
    <property type="match status" value="1"/>
</dbReference>
<dbReference type="Proteomes" id="UP001497457">
    <property type="component" value="Chromosome 6rd"/>
</dbReference>
<evidence type="ECO:0000259" key="3">
    <source>
        <dbReference type="Pfam" id="PF00931"/>
    </source>
</evidence>
<evidence type="ECO:0000259" key="4">
    <source>
        <dbReference type="Pfam" id="PF23559"/>
    </source>
</evidence>
<feature type="domain" description="NB-ARC" evidence="3">
    <location>
        <begin position="173"/>
        <end position="341"/>
    </location>
</feature>
<dbReference type="InterPro" id="IPR055414">
    <property type="entry name" value="LRR_R13L4/SHOC2-like"/>
</dbReference>
<sequence>MAAVDPVATTHGGETMMDGGFMVSYSAGVIEYLVEKLNKLMMNHPKFVQELLQDLDSLRKDLENISSGVENEQVKKVWMKQVRELLYDIEDWVELEVATKAHMGKTERKKIKEFKDQIKNARERGKRYDLLSKAPSPGEDLVHAASSEVLVDCGLLWEEKTVLVGLDGPKMELENNLKSEQVKKLKVLSILGMGGHGKTTLAKEIYRKLKGQFDCQAFVSVRRDTSTRTILLDILQQVKPPRDEWDSRASWNEQGIISELWHFFGSKRYFVLIDDIWSISAWNVIKCALPDKQIGSRILTTTRFKDVAVWCTKRPDDFVYEVKPFDKDDSRKILLITVSAQRKEDPIDIKSSDELLKMCSGVPLAIAVTGGLLADKAVDMSVQLKMINRSINSTSWQYYETSQWMEKILDISYANLPLPVKSCFLYLSVFPENCTINKDRLIWRWIAEGLIPTRHGKRLWETGEVYFNYLIKRRLIEPTFNCDDDQPMGCVVHGVIHDFIASLSSKENLVTINTCFSSEQFPCDVIRRYSVHYDSQDEADTLMSNIPHLSRVRSLTFFLGFESMPDLSGFKLLRVLDMEGTKGLKNNQLKSIASLLLLRYLGLAGTSVTELPEEIGQLEHLVTLDIRRTGMTGLPAFTTVKLVSLLSDCVELPRAMREMQYLEEVSTIHVSAQKQSTHIDGINSARTPQALAELVSKSKRLRMLGIKFVSAPGFYTKIDRQGLMHFLDEVAQSGLQFLSLHDYYSDLLDVLLDCWAQRAPRHLQKFELKTNTASLFKISKKMASLSGLTHLHIKVGAMIQSEDVHALGNLPNLLLLNLTSYGTSKRCIISKDGFQRLKVFVFECPYGPTGLQFKPGAMPQLRRLRMSLRAGQTRNWFGDFDFGIQHLFNFVHVRAIIICRDARASDVEAAEEAIANQVSYIPNNPALELSRLDRHRVEKDEEMYISWRAIMLSKVPVRRRKYKDMSMRPSISLIR</sequence>
<dbReference type="InterPro" id="IPR002182">
    <property type="entry name" value="NB-ARC"/>
</dbReference>
<dbReference type="FunFam" id="3.40.50.300:FF:001091">
    <property type="entry name" value="Probable disease resistance protein At1g61300"/>
    <property type="match status" value="1"/>
</dbReference>
<keyword evidence="7" id="KW-1185">Reference proteome</keyword>
<dbReference type="Gene3D" id="3.80.10.10">
    <property type="entry name" value="Ribonuclease Inhibitor"/>
    <property type="match status" value="1"/>
</dbReference>
<dbReference type="Gene3D" id="1.10.10.10">
    <property type="entry name" value="Winged helix-like DNA-binding domain superfamily/Winged helix DNA-binding domain"/>
    <property type="match status" value="1"/>
</dbReference>
<feature type="domain" description="Disease resistance protein winged helix" evidence="4">
    <location>
        <begin position="429"/>
        <end position="500"/>
    </location>
</feature>
<accession>A0ABC9FGY4</accession>
<evidence type="ECO:0000256" key="1">
    <source>
        <dbReference type="ARBA" id="ARBA00022737"/>
    </source>
</evidence>
<dbReference type="Pfam" id="PF00931">
    <property type="entry name" value="NB-ARC"/>
    <property type="match status" value="1"/>
</dbReference>